<keyword evidence="4" id="KW-1185">Reference proteome</keyword>
<keyword evidence="2" id="KW-0378">Hydrolase</keyword>
<dbReference type="PANTHER" id="PTHR10858:SF23">
    <property type="entry name" value="DEOXYRIBONUCLEASE II"/>
    <property type="match status" value="1"/>
</dbReference>
<evidence type="ECO:0000313" key="3">
    <source>
        <dbReference type="EMBL" id="KRZ35104.1"/>
    </source>
</evidence>
<reference evidence="3 4" key="1">
    <citation type="submission" date="2015-01" db="EMBL/GenBank/DDBJ databases">
        <title>Evolution of Trichinella species and genotypes.</title>
        <authorList>
            <person name="Korhonen P.K."/>
            <person name="Edoardo P."/>
            <person name="Giuseppe L.R."/>
            <person name="Gasser R.B."/>
        </authorList>
    </citation>
    <scope>NUCLEOTIDE SEQUENCE [LARGE SCALE GENOMIC DNA]</scope>
    <source>
        <strain evidence="3">ISS588</strain>
    </source>
</reference>
<protein>
    <submittedName>
        <fullName evidence="3">Deoxyribonuclease-2-alpha</fullName>
    </submittedName>
</protein>
<proteinExistence type="inferred from homology"/>
<gene>
    <name evidence="3" type="primary">DNASE2</name>
    <name evidence="3" type="ORF">T4B_7953</name>
</gene>
<dbReference type="GO" id="GO:0006309">
    <property type="term" value="P:apoptotic DNA fragmentation"/>
    <property type="evidence" value="ECO:0007669"/>
    <property type="project" value="TreeGrafter"/>
</dbReference>
<dbReference type="PANTHER" id="PTHR10858">
    <property type="entry name" value="DEOXYRIBONUCLEASE II"/>
    <property type="match status" value="1"/>
</dbReference>
<evidence type="ECO:0000313" key="4">
    <source>
        <dbReference type="Proteomes" id="UP000054805"/>
    </source>
</evidence>
<organism evidence="3 4">
    <name type="scientific">Trichinella pseudospiralis</name>
    <name type="common">Parasitic roundworm</name>
    <dbReference type="NCBI Taxonomy" id="6337"/>
    <lineage>
        <taxon>Eukaryota</taxon>
        <taxon>Metazoa</taxon>
        <taxon>Ecdysozoa</taxon>
        <taxon>Nematoda</taxon>
        <taxon>Enoplea</taxon>
        <taxon>Dorylaimia</taxon>
        <taxon>Trichinellida</taxon>
        <taxon>Trichinellidae</taxon>
        <taxon>Trichinella</taxon>
    </lineage>
</organism>
<evidence type="ECO:0000256" key="1">
    <source>
        <dbReference type="ARBA" id="ARBA00007527"/>
    </source>
</evidence>
<dbReference type="GO" id="GO:0004531">
    <property type="term" value="F:deoxyribonuclease II activity"/>
    <property type="evidence" value="ECO:0007669"/>
    <property type="project" value="InterPro"/>
</dbReference>
<sequence length="1363" mass="150059">LFTKILCNCSFTNCSAKYVLYKTPDQVTAKIITSAAPQWADEGAALTANAGHALVSTLESWLVPLPNTLSAVGYSNQPPGFSGFTTDSTSKGIIMMTNAQPQSFWLVHTMPRALANGVAWAWPADLTPQGHMAVCVDVSTQTVTLIASALVYQNPLIYFSNIAPALQATQQTLMKLISGLTPILTPPFANTQTIRTLAAGAEVPITIFSKLSIGRIEMYAKILARKLKANIRIWAKTDNSLGSTGGGKIGFVKVVQSPITVDNQQSTREKDSSQWVSVEQKPLFCFTTNSYNKEQLMKSGTAICLEHQALSDLFATIAANVIPPLCDYTFFLALSWSSCTTVYKFMQFNVHAELLQMMFLLFKPVNQLMGKIISSINIAWANDGANMNSNNGHALVQTLAEWMGPIFADITAVGYSILMIGNETTDGFWLLHTFERAFPNSASWSWPTKFTSEGHMVLCLSIAEDTVPLIVPALQYQEVVIYFGQVSSEKTTELADLTSLIDGSLPTISPPLWNKQSIRTINSALAVDVYSKTSSSRLEMYGGFLNKVMVVNMRIWAVTDNTLHTTCGGKIGFVKVVQSPVTVDGTQNDRSKDKSQWAVIEDQPVFCFTTNAYSTKQRTVAGSATCITQQEKQQERQMQQLNAKLLVMQFLFYKLPKKTIAQIISATSATWTADKAALTSKENNSLVETLAGWVEPMPKSLSGFGYNNNPPSMTGVSTSSTSKGILMFTNSETVDEAFLLVYTMDGFLENGVGWVWPQVLTSQGHMGLCMQISESDISSIATSLLYQQPLIYFYFINETVQDQQQELMQLLEGNQKVLTPMYWDLQSITTHKTSVPVNIYAKLFGSRLEMYSKLLATRLQANIRVWAKTDGSLTTTCGGRVGFVKVVQGPITVGTQQATRANDQSQWVVVENHPTFCFTTNKYTQKEMLGSSGAAICLQQFQLSAIFSSLAGNVIPCPYEGTKILISAFDKAVLTALAKYKIHICAKQLLINLTQDSFCFCVHRLFTTKSVFQIMKFKRIYCQNDQKLTTDSMVIISNDNALENQSSGSRCSLHYHTYPPGHVTAKISSAMNVPWADDAGPLTSNTGHALALTLDSWLVPLPNNLSAVGYSNEPPYLSGIKTQSTVKGIIMMSNDDQSAFWFVHTFSRFLANAVGWTWPPALTEEGHMAVCMEVSTTTVQSIATSLTYQQPVIYFSNIDVALQPTQVTLMNLINGFVKVASSPFWHLQTITTLSSGMPVPISIYSKLSISRLEFYGRLLAKQLRANLRIWSRTDGTLTSTCGGKIGHVKLVKSPIYIGDQQSRREADYAQWVSVENHPLFCFTTNNYNKKQDSLSGAGVCFAQHALSASFADMAKHVIPCPFS</sequence>
<dbReference type="EMBL" id="JYDS01000001">
    <property type="protein sequence ID" value="KRZ35104.1"/>
    <property type="molecule type" value="Genomic_DNA"/>
</dbReference>
<evidence type="ECO:0000256" key="2">
    <source>
        <dbReference type="ARBA" id="ARBA00022801"/>
    </source>
</evidence>
<feature type="non-terminal residue" evidence="3">
    <location>
        <position position="1363"/>
    </location>
</feature>
<comment type="similarity">
    <text evidence="1">Belongs to the DNase II family.</text>
</comment>
<name>A0A0V1JJE5_TRIPS</name>
<dbReference type="Pfam" id="PF03265">
    <property type="entry name" value="DNase_II"/>
    <property type="match status" value="4"/>
</dbReference>
<comment type="caution">
    <text evidence="3">The sequence shown here is derived from an EMBL/GenBank/DDBJ whole genome shotgun (WGS) entry which is preliminary data.</text>
</comment>
<accession>A0A0V1JJE5</accession>
<feature type="non-terminal residue" evidence="3">
    <location>
        <position position="1"/>
    </location>
</feature>
<dbReference type="InterPro" id="IPR004947">
    <property type="entry name" value="DNase_II"/>
</dbReference>
<dbReference type="Proteomes" id="UP000054805">
    <property type="component" value="Unassembled WGS sequence"/>
</dbReference>